<evidence type="ECO:0000313" key="2">
    <source>
        <dbReference type="Proteomes" id="UP000475117"/>
    </source>
</evidence>
<name>A0A6B3LDA7_9BACT</name>
<dbReference type="AlphaFoldDB" id="A0A6B3LDA7"/>
<dbReference type="Proteomes" id="UP000475117">
    <property type="component" value="Chromosome"/>
</dbReference>
<evidence type="ECO:0008006" key="3">
    <source>
        <dbReference type="Google" id="ProtNLM"/>
    </source>
</evidence>
<dbReference type="RefSeq" id="WP_164365250.1">
    <property type="nucleotide sequence ID" value="NZ_CP066776.1"/>
</dbReference>
<organism evidence="1 2">
    <name type="scientific">Sulfuriroseicoccus oceanibius</name>
    <dbReference type="NCBI Taxonomy" id="2707525"/>
    <lineage>
        <taxon>Bacteria</taxon>
        <taxon>Pseudomonadati</taxon>
        <taxon>Verrucomicrobiota</taxon>
        <taxon>Verrucomicrobiia</taxon>
        <taxon>Verrucomicrobiales</taxon>
        <taxon>Verrucomicrobiaceae</taxon>
        <taxon>Sulfuriroseicoccus</taxon>
    </lineage>
</organism>
<reference evidence="1 2" key="1">
    <citation type="submission" date="2020-12" db="EMBL/GenBank/DDBJ databases">
        <title>Sulforoseuscoccus oceanibium gen. nov., sp. nov., a representative of the phylum Verrucomicrobia with special cytoplasmic membrane, and proposal of Sulforoseuscoccusaceae fam. nov.</title>
        <authorList>
            <person name="Xi F."/>
        </authorList>
    </citation>
    <scope>NUCLEOTIDE SEQUENCE [LARGE SCALE GENOMIC DNA]</scope>
    <source>
        <strain evidence="1 2">T37</strain>
    </source>
</reference>
<protein>
    <recommendedName>
        <fullName evidence="3">HEAT repeat domain-containing protein</fullName>
    </recommendedName>
</protein>
<evidence type="ECO:0000313" key="1">
    <source>
        <dbReference type="EMBL" id="QQL44809.1"/>
    </source>
</evidence>
<proteinExistence type="predicted"/>
<sequence>MIQLLGNGMPDGLSRGEWHERVNDWLNWLRADPTADVAPMVDVLLRIVETSDDEVLRVYALQHLGMVRHRVGDSSLAARVDAMMSRLAAEPFDPVAGAALMMGCENDGPTDDSALRLAESERASTAARVTAIHVAVDSGDVRVLPLVRALATENETPLVLRKAAVYAIGRLGGPADAEVLSQLQGEEGVIEAAVAAARKRLAGK</sequence>
<dbReference type="EMBL" id="CP066776">
    <property type="protein sequence ID" value="QQL44809.1"/>
    <property type="molecule type" value="Genomic_DNA"/>
</dbReference>
<dbReference type="KEGG" id="soa:G3M56_013155"/>
<gene>
    <name evidence="1" type="ORF">G3M56_013155</name>
</gene>
<keyword evidence="2" id="KW-1185">Reference proteome</keyword>
<accession>A0A6B3LDA7</accession>